<feature type="compositionally biased region" description="Low complexity" evidence="8">
    <location>
        <begin position="113"/>
        <end position="122"/>
    </location>
</feature>
<evidence type="ECO:0000313" key="13">
    <source>
        <dbReference type="Proteomes" id="UP000054498"/>
    </source>
</evidence>
<feature type="transmembrane region" description="Helical" evidence="9">
    <location>
        <begin position="444"/>
        <end position="464"/>
    </location>
</feature>
<dbReference type="Pfam" id="PF06472">
    <property type="entry name" value="ABC_membrane_2"/>
    <property type="match status" value="1"/>
</dbReference>
<evidence type="ECO:0000259" key="11">
    <source>
        <dbReference type="PROSITE" id="PS50929"/>
    </source>
</evidence>
<dbReference type="PROSITE" id="PS00211">
    <property type="entry name" value="ABC_TRANSPORTER_1"/>
    <property type="match status" value="1"/>
</dbReference>
<dbReference type="SUPFAM" id="SSF90123">
    <property type="entry name" value="ABC transporter transmembrane region"/>
    <property type="match status" value="1"/>
</dbReference>
<organism evidence="12 13">
    <name type="scientific">Monoraphidium neglectum</name>
    <dbReference type="NCBI Taxonomy" id="145388"/>
    <lineage>
        <taxon>Eukaryota</taxon>
        <taxon>Viridiplantae</taxon>
        <taxon>Chlorophyta</taxon>
        <taxon>core chlorophytes</taxon>
        <taxon>Chlorophyceae</taxon>
        <taxon>CS clade</taxon>
        <taxon>Sphaeropleales</taxon>
        <taxon>Selenastraceae</taxon>
        <taxon>Monoraphidium</taxon>
    </lineage>
</organism>
<gene>
    <name evidence="12" type="ORF">MNEG_12687</name>
</gene>
<dbReference type="GO" id="GO:0016020">
    <property type="term" value="C:membrane"/>
    <property type="evidence" value="ECO:0007669"/>
    <property type="project" value="InterPro"/>
</dbReference>
<evidence type="ECO:0000256" key="9">
    <source>
        <dbReference type="SAM" id="Phobius"/>
    </source>
</evidence>
<proteinExistence type="inferred from homology"/>
<reference evidence="12 13" key="1">
    <citation type="journal article" date="2013" name="BMC Genomics">
        <title>Reconstruction of the lipid metabolism for the microalga Monoraphidium neglectum from its genome sequence reveals characteristics suitable for biofuel production.</title>
        <authorList>
            <person name="Bogen C."/>
            <person name="Al-Dilaimi A."/>
            <person name="Albersmeier A."/>
            <person name="Wichmann J."/>
            <person name="Grundmann M."/>
            <person name="Rupp O."/>
            <person name="Lauersen K.J."/>
            <person name="Blifernez-Klassen O."/>
            <person name="Kalinowski J."/>
            <person name="Goesmann A."/>
            <person name="Mussgnug J.H."/>
            <person name="Kruse O."/>
        </authorList>
    </citation>
    <scope>NUCLEOTIDE SEQUENCE [LARGE SCALE GENOMIC DNA]</scope>
    <source>
        <strain evidence="12 13">SAG 48.87</strain>
    </source>
</reference>
<protein>
    <recommendedName>
        <fullName evidence="14">ABC transmembrane type-1 domain-containing protein</fullName>
    </recommendedName>
</protein>
<dbReference type="InterPro" id="IPR027417">
    <property type="entry name" value="P-loop_NTPase"/>
</dbReference>
<dbReference type="STRING" id="145388.A0A0D2MK09"/>
<comment type="similarity">
    <text evidence="1">Belongs to the ABC transporter superfamily. ABCD family. Peroxisomal fatty acyl CoA transporter (TC 3.A.1.203) subfamily.</text>
</comment>
<name>A0A0D2MK09_9CHLO</name>
<dbReference type="SUPFAM" id="SSF52540">
    <property type="entry name" value="P-loop containing nucleoside triphosphate hydrolases"/>
    <property type="match status" value="1"/>
</dbReference>
<keyword evidence="4" id="KW-0547">Nucleotide-binding</keyword>
<keyword evidence="2" id="KW-0813">Transport</keyword>
<feature type="compositionally biased region" description="Gly residues" evidence="8">
    <location>
        <begin position="92"/>
        <end position="112"/>
    </location>
</feature>
<feature type="domain" description="ABC transmembrane type-1" evidence="11">
    <location>
        <begin position="445"/>
        <end position="607"/>
    </location>
</feature>
<evidence type="ECO:0000259" key="10">
    <source>
        <dbReference type="PROSITE" id="PS50893"/>
    </source>
</evidence>
<dbReference type="GO" id="GO:0016887">
    <property type="term" value="F:ATP hydrolysis activity"/>
    <property type="evidence" value="ECO:0007669"/>
    <property type="project" value="InterPro"/>
</dbReference>
<dbReference type="PROSITE" id="PS50893">
    <property type="entry name" value="ABC_TRANSPORTER_2"/>
    <property type="match status" value="1"/>
</dbReference>
<sequence>MIQLLPAAVVAPLYFQSKVDLGVITQSSSAFGHILEDVSLVVYEIGALAGFSAVIDRLGEFSEVSDVKLRHAFSVEAAEKQLPATGAPAAGREGGGQAAAAGGGAAGAGTGASGRRSAASADAAAEAGPGGITITHLGPDAAAGRENGSGAGGAGELLLELRSLSVSTPDGSAKLVQGLDLQVRAGEPLLIVGPSGAGKTSLLRALAGLWQSGGGSVLSYGLPGLGDPGCQPGSVLFLPQKPYMVLGSLRDQLLYPTWSERGAAGQDGSSSGSGGDTDEAVTAASKQGDPQARPAPSEEALVQVLERVQLAGLLERCRAAVDSGGGSLAGGGPGSIRDGGGAGVEGVDAPFSSIGSGSAAGGRGSPLDCVADWSQLLSLGEQQRLAFARLLLTAPRLALLDEATSALDTANEALLYQAVLASGTTLISLALPYWQEVPEARWKLAGVVALTLATTGVSVLFNFLGRDFFNALSERDVDAFQTQLLRYLGGFAIGVPVFVIKRYFQARLSLQWREWMTNRLLAQYFRDRSFYQLQAGQLVDNPDQRIAADVKVFTETALSLSLTLLNSIIDLVSFSGILYSIYPPLFAALLVYSIGGTAASIALGKVL</sequence>
<dbReference type="InterPro" id="IPR003439">
    <property type="entry name" value="ABC_transporter-like_ATP-bd"/>
</dbReference>
<dbReference type="EMBL" id="KK103596">
    <property type="protein sequence ID" value="KIY95275.1"/>
    <property type="molecule type" value="Genomic_DNA"/>
</dbReference>
<dbReference type="GeneID" id="25730074"/>
<evidence type="ECO:0000256" key="7">
    <source>
        <dbReference type="ARBA" id="ARBA00023136"/>
    </source>
</evidence>
<dbReference type="SMART" id="SM00382">
    <property type="entry name" value="AAA"/>
    <property type="match status" value="1"/>
</dbReference>
<dbReference type="OrthoDB" id="422637at2759"/>
<dbReference type="Proteomes" id="UP000054498">
    <property type="component" value="Unassembled WGS sequence"/>
</dbReference>
<feature type="transmembrane region" description="Helical" evidence="9">
    <location>
        <begin position="585"/>
        <end position="604"/>
    </location>
</feature>
<evidence type="ECO:0000256" key="4">
    <source>
        <dbReference type="ARBA" id="ARBA00022741"/>
    </source>
</evidence>
<accession>A0A0D2MK09</accession>
<dbReference type="PANTHER" id="PTHR11384">
    <property type="entry name" value="ATP-BINDING CASSETTE, SUB-FAMILY D MEMBER"/>
    <property type="match status" value="1"/>
</dbReference>
<keyword evidence="7 9" id="KW-0472">Membrane</keyword>
<dbReference type="KEGG" id="mng:MNEG_12687"/>
<feature type="transmembrane region" description="Helical" evidence="9">
    <location>
        <begin position="484"/>
        <end position="504"/>
    </location>
</feature>
<dbReference type="InterPro" id="IPR003593">
    <property type="entry name" value="AAA+_ATPase"/>
</dbReference>
<evidence type="ECO:0008006" key="14">
    <source>
        <dbReference type="Google" id="ProtNLM"/>
    </source>
</evidence>
<evidence type="ECO:0000256" key="2">
    <source>
        <dbReference type="ARBA" id="ARBA00022448"/>
    </source>
</evidence>
<evidence type="ECO:0000256" key="8">
    <source>
        <dbReference type="SAM" id="MobiDB-lite"/>
    </source>
</evidence>
<dbReference type="Pfam" id="PF00005">
    <property type="entry name" value="ABC_tran"/>
    <property type="match status" value="2"/>
</dbReference>
<dbReference type="GO" id="GO:0005524">
    <property type="term" value="F:ATP binding"/>
    <property type="evidence" value="ECO:0007669"/>
    <property type="project" value="UniProtKB-KW"/>
</dbReference>
<dbReference type="InterPro" id="IPR050835">
    <property type="entry name" value="ABC_transporter_sub-D"/>
</dbReference>
<dbReference type="InterPro" id="IPR036640">
    <property type="entry name" value="ABC1_TM_sf"/>
</dbReference>
<feature type="region of interest" description="Disordered" evidence="8">
    <location>
        <begin position="260"/>
        <end position="297"/>
    </location>
</feature>
<dbReference type="PROSITE" id="PS50929">
    <property type="entry name" value="ABC_TM1F"/>
    <property type="match status" value="1"/>
</dbReference>
<evidence type="ECO:0000256" key="1">
    <source>
        <dbReference type="ARBA" id="ARBA00008575"/>
    </source>
</evidence>
<keyword evidence="13" id="KW-1185">Reference proteome</keyword>
<keyword evidence="5" id="KW-0067">ATP-binding</keyword>
<dbReference type="AlphaFoldDB" id="A0A0D2MK09"/>
<feature type="domain" description="ABC transporter" evidence="10">
    <location>
        <begin position="161"/>
        <end position="489"/>
    </location>
</feature>
<dbReference type="InterPro" id="IPR017871">
    <property type="entry name" value="ABC_transporter-like_CS"/>
</dbReference>
<keyword evidence="3 9" id="KW-0812">Transmembrane</keyword>
<dbReference type="Gene3D" id="1.20.1560.10">
    <property type="entry name" value="ABC transporter type 1, transmembrane domain"/>
    <property type="match status" value="1"/>
</dbReference>
<dbReference type="RefSeq" id="XP_013894295.1">
    <property type="nucleotide sequence ID" value="XM_014038841.1"/>
</dbReference>
<evidence type="ECO:0000256" key="3">
    <source>
        <dbReference type="ARBA" id="ARBA00022692"/>
    </source>
</evidence>
<evidence type="ECO:0000256" key="6">
    <source>
        <dbReference type="ARBA" id="ARBA00022989"/>
    </source>
</evidence>
<dbReference type="GO" id="GO:0140359">
    <property type="term" value="F:ABC-type transporter activity"/>
    <property type="evidence" value="ECO:0007669"/>
    <property type="project" value="InterPro"/>
</dbReference>
<keyword evidence="6 9" id="KW-1133">Transmembrane helix</keyword>
<evidence type="ECO:0000256" key="5">
    <source>
        <dbReference type="ARBA" id="ARBA00022840"/>
    </source>
</evidence>
<evidence type="ECO:0000313" key="12">
    <source>
        <dbReference type="EMBL" id="KIY95275.1"/>
    </source>
</evidence>
<dbReference type="PANTHER" id="PTHR11384:SF59">
    <property type="entry name" value="LYSOSOMAL COBALAMIN TRANSPORTER ABCD4"/>
    <property type="match status" value="1"/>
</dbReference>
<dbReference type="InterPro" id="IPR011527">
    <property type="entry name" value="ABC1_TM_dom"/>
</dbReference>
<dbReference type="Gene3D" id="3.40.50.300">
    <property type="entry name" value="P-loop containing nucleotide triphosphate hydrolases"/>
    <property type="match status" value="1"/>
</dbReference>
<feature type="region of interest" description="Disordered" evidence="8">
    <location>
        <begin position="85"/>
        <end position="122"/>
    </location>
</feature>